<gene>
    <name evidence="6" type="ORF">RM544_10840</name>
</gene>
<dbReference type="SUPFAM" id="SSF56935">
    <property type="entry name" value="Porins"/>
    <property type="match status" value="1"/>
</dbReference>
<dbReference type="PANTHER" id="PTHR40980:SF3">
    <property type="entry name" value="TONB-DEPENDENT RECEPTOR-LIKE BETA-BARREL DOMAIN-CONTAINING PROTEIN"/>
    <property type="match status" value="1"/>
</dbReference>
<feature type="domain" description="TonB-dependent receptor plug" evidence="5">
    <location>
        <begin position="59"/>
        <end position="159"/>
    </location>
</feature>
<dbReference type="InterPro" id="IPR037066">
    <property type="entry name" value="Plug_dom_sf"/>
</dbReference>
<dbReference type="EMBL" id="JAVRIE010000004">
    <property type="protein sequence ID" value="MDT0583035.1"/>
    <property type="molecule type" value="Genomic_DNA"/>
</dbReference>
<evidence type="ECO:0000313" key="6">
    <source>
        <dbReference type="EMBL" id="MDT0583035.1"/>
    </source>
</evidence>
<dbReference type="InterPro" id="IPR012910">
    <property type="entry name" value="Plug_dom"/>
</dbReference>
<keyword evidence="6" id="KW-0675">Receptor</keyword>
<feature type="chain" id="PRO_5043712502" evidence="4">
    <location>
        <begin position="28"/>
        <end position="972"/>
    </location>
</feature>
<dbReference type="InterPro" id="IPR036942">
    <property type="entry name" value="Beta-barrel_TonB_sf"/>
</dbReference>
<accession>A0AAW8R5E0</accession>
<dbReference type="Proteomes" id="UP001249020">
    <property type="component" value="Unassembled WGS sequence"/>
</dbReference>
<keyword evidence="2" id="KW-0472">Membrane</keyword>
<keyword evidence="3" id="KW-0998">Cell outer membrane</keyword>
<evidence type="ECO:0000256" key="4">
    <source>
        <dbReference type="SAM" id="SignalP"/>
    </source>
</evidence>
<evidence type="ECO:0000313" key="7">
    <source>
        <dbReference type="Proteomes" id="UP001249020"/>
    </source>
</evidence>
<comment type="caution">
    <text evidence="6">The sequence shown here is derived from an EMBL/GenBank/DDBJ whole genome shotgun (WGS) entry which is preliminary data.</text>
</comment>
<organism evidence="6 7">
    <name type="scientific">Brumicola blandensis</name>
    <dbReference type="NCBI Taxonomy" id="3075611"/>
    <lineage>
        <taxon>Bacteria</taxon>
        <taxon>Pseudomonadati</taxon>
        <taxon>Pseudomonadota</taxon>
        <taxon>Gammaproteobacteria</taxon>
        <taxon>Alteromonadales</taxon>
        <taxon>Alteromonadaceae</taxon>
        <taxon>Brumicola</taxon>
    </lineage>
</organism>
<dbReference type="NCBIfam" id="TIGR01782">
    <property type="entry name" value="TonB-Xanth-Caul"/>
    <property type="match status" value="1"/>
</dbReference>
<evidence type="ECO:0000256" key="2">
    <source>
        <dbReference type="ARBA" id="ARBA00023136"/>
    </source>
</evidence>
<keyword evidence="4" id="KW-0732">Signal</keyword>
<dbReference type="InterPro" id="IPR010104">
    <property type="entry name" value="TonB_rcpt_bac"/>
</dbReference>
<comment type="subcellular location">
    <subcellularLocation>
        <location evidence="1">Cell outer membrane</location>
    </subcellularLocation>
</comment>
<proteinExistence type="predicted"/>
<evidence type="ECO:0000256" key="1">
    <source>
        <dbReference type="ARBA" id="ARBA00004442"/>
    </source>
</evidence>
<feature type="signal peptide" evidence="4">
    <location>
        <begin position="1"/>
        <end position="27"/>
    </location>
</feature>
<dbReference type="AlphaFoldDB" id="A0AAW8R5E0"/>
<dbReference type="PANTHER" id="PTHR40980">
    <property type="entry name" value="PLUG DOMAIN-CONTAINING PROTEIN"/>
    <property type="match status" value="1"/>
</dbReference>
<sequence length="972" mass="105579">MNKHKNFKPAMLSLAIAGAIASNGAVAQQSTPDTAAEDNVEIIQVSGIRGSLMRAQAVKQDSSSIVEAISAEDIGKLPDSSIAESLARLPGLAGERVGGRTSGISVRGFKEDFVGTSLNGRELIGIGDNRGIEYDLYPSEIMTGATIYKTGDATLITQGLGGTVDLQTVRPLSASETLTVTGVYEANQAPADNPDFDDKGYRYSLSFVEKFADDTIGLAVAIAHTTTPNNQRKYGVWGYSTNDDGQITPSGLDLNAQSTELKRDTISTVLQFQPNDSLNIVADYLQIDFEDSGVLRGFIEPFATANLSGTGANTSGTQIEANPVLRTDPLNKDGELRAFGLNVEYYLNDDWKVEVDLARSDADKFEQRAESYSGLGRSGALSPGDFGSRTFQMSSEGVFFTGQSGLDAFSDPNSLQLTGPQTWGGGLANLADQFETTQLRASGEPFNYLNAQDGFNNFFTIKEELTQFKFEVEGNLDGEIFNKITAGLHFSDRYKDKENNGFFATATVFPDSQSVAESGVPVVGLTDLSWAGLGFVVAYDGNAPYNNGYYTQNNGGFLEPDRFGDTYIIEEEITTIYAKADFEYEMGDMLIFGNVGAQYVDTDQTSDGTLGVIGSNFRVCDADSDSVIDADCAITDGASYSHFLPSFSINAEVVEDLFVRFAASTTISRARLDQMKASGFVKFDLNDQFITLRDEDVLAGAGSPWSKEAGNAQLRPLESNNYDISIEKYFEDEGYVAASLFYKDLVNLTRQASPTIDFTNDEFNNGADYFVEGFHNRVLDVDVTNSQNGIFYPAGENVFPPSLGQFSFFEDGLEGSVSGLELTANIPMSILSDTLDGFGVVASATFIDAEVDDGSSIPGQSDQITSLVAYYENEGFEFRVAMTDRDEYTTYERGGSNKITEATRDGTQVVDAQISYDFENSGIEHLEGLRVSFQATNLLDDADQVSRDDNGIVTTRREFGPSYMVNFNYSFY</sequence>
<dbReference type="Gene3D" id="2.170.130.10">
    <property type="entry name" value="TonB-dependent receptor, plug domain"/>
    <property type="match status" value="1"/>
</dbReference>
<dbReference type="RefSeq" id="WP_311361813.1">
    <property type="nucleotide sequence ID" value="NZ_JAVRIE010000004.1"/>
</dbReference>
<evidence type="ECO:0000259" key="5">
    <source>
        <dbReference type="Pfam" id="PF07715"/>
    </source>
</evidence>
<protein>
    <submittedName>
        <fullName evidence="6">TonB-dependent receptor</fullName>
    </submittedName>
</protein>
<evidence type="ECO:0000256" key="3">
    <source>
        <dbReference type="ARBA" id="ARBA00023237"/>
    </source>
</evidence>
<reference evidence="6 7" key="1">
    <citation type="submission" date="2023-09" db="EMBL/GenBank/DDBJ databases">
        <authorList>
            <person name="Rey-Velasco X."/>
        </authorList>
    </citation>
    <scope>NUCLEOTIDE SEQUENCE [LARGE SCALE GENOMIC DNA]</scope>
    <source>
        <strain evidence="6 7">W409</strain>
    </source>
</reference>
<dbReference type="GO" id="GO:0009279">
    <property type="term" value="C:cell outer membrane"/>
    <property type="evidence" value="ECO:0007669"/>
    <property type="project" value="UniProtKB-SubCell"/>
</dbReference>
<keyword evidence="7" id="KW-1185">Reference proteome</keyword>
<name>A0AAW8R5E0_9ALTE</name>
<dbReference type="Gene3D" id="2.40.170.20">
    <property type="entry name" value="TonB-dependent receptor, beta-barrel domain"/>
    <property type="match status" value="1"/>
</dbReference>
<dbReference type="Pfam" id="PF07715">
    <property type="entry name" value="Plug"/>
    <property type="match status" value="1"/>
</dbReference>